<keyword evidence="2" id="KW-0732">Signal</keyword>
<evidence type="ECO:0000313" key="3">
    <source>
        <dbReference type="EMBL" id="MBP3950839.1"/>
    </source>
</evidence>
<accession>A0A940WQI3</accession>
<dbReference type="EMBL" id="JAGKSQ010000002">
    <property type="protein sequence ID" value="MBP3950839.1"/>
    <property type="molecule type" value="Genomic_DNA"/>
</dbReference>
<sequence>MKKILILIFIHLFLVACSSNQSNSIEEDNVTNTNLESEEQQVEQDSSTGTEQEQQGNETVQENAEQSEVEMNKSVARDVLTNYKDTFTELIDRASEGGRLEQFQSFEELREYLQTAMSDDLAQMFVDTYFRKSEAGAIILKAMDAPTWLDADQSFRLEEMANQKWKITQERNNELLGHRNMIYILTIDQENWIVDDVQSEEVNLENQSEPEGITEETAVSNVRDHLEITEESDTIVEMDHLNENGHYVVHVYDVIEHENNQGSHTATVGWYNVNKKSGEINNLFE</sequence>
<name>A0A940WQI3_9BACI</name>
<evidence type="ECO:0000256" key="2">
    <source>
        <dbReference type="SAM" id="SignalP"/>
    </source>
</evidence>
<reference evidence="3" key="1">
    <citation type="submission" date="2021-03" db="EMBL/GenBank/DDBJ databases">
        <title>Bacillus suaedae sp. nov., isolated from Suaeda aralocaspica.</title>
        <authorList>
            <person name="Lei R.F.R."/>
        </authorList>
    </citation>
    <scope>NUCLEOTIDE SEQUENCE</scope>
    <source>
        <strain evidence="3">YZJH907-2</strain>
    </source>
</reference>
<dbReference type="RefSeq" id="WP_210596513.1">
    <property type="nucleotide sequence ID" value="NZ_JAGKSQ010000002.1"/>
</dbReference>
<protein>
    <submittedName>
        <fullName evidence="3">Uncharacterized protein</fullName>
    </submittedName>
</protein>
<feature type="signal peptide" evidence="2">
    <location>
        <begin position="1"/>
        <end position="24"/>
    </location>
</feature>
<keyword evidence="4" id="KW-1185">Reference proteome</keyword>
<evidence type="ECO:0000256" key="1">
    <source>
        <dbReference type="SAM" id="MobiDB-lite"/>
    </source>
</evidence>
<feature type="chain" id="PRO_5038414694" evidence="2">
    <location>
        <begin position="25"/>
        <end position="285"/>
    </location>
</feature>
<comment type="caution">
    <text evidence="3">The sequence shown here is derived from an EMBL/GenBank/DDBJ whole genome shotgun (WGS) entry which is preliminary data.</text>
</comment>
<feature type="region of interest" description="Disordered" evidence="1">
    <location>
        <begin position="35"/>
        <end position="72"/>
    </location>
</feature>
<dbReference type="AlphaFoldDB" id="A0A940WQI3"/>
<feature type="compositionally biased region" description="Polar residues" evidence="1">
    <location>
        <begin position="48"/>
        <end position="66"/>
    </location>
</feature>
<proteinExistence type="predicted"/>
<dbReference type="Proteomes" id="UP000678228">
    <property type="component" value="Unassembled WGS sequence"/>
</dbReference>
<dbReference type="PROSITE" id="PS51257">
    <property type="entry name" value="PROKAR_LIPOPROTEIN"/>
    <property type="match status" value="1"/>
</dbReference>
<evidence type="ECO:0000313" key="4">
    <source>
        <dbReference type="Proteomes" id="UP000678228"/>
    </source>
</evidence>
<gene>
    <name evidence="3" type="ORF">J7W16_06795</name>
</gene>
<organism evidence="3 4">
    <name type="scientific">Halalkalibacter suaedae</name>
    <dbReference type="NCBI Taxonomy" id="2822140"/>
    <lineage>
        <taxon>Bacteria</taxon>
        <taxon>Bacillati</taxon>
        <taxon>Bacillota</taxon>
        <taxon>Bacilli</taxon>
        <taxon>Bacillales</taxon>
        <taxon>Bacillaceae</taxon>
        <taxon>Halalkalibacter</taxon>
    </lineage>
</organism>